<evidence type="ECO:0000259" key="2">
    <source>
        <dbReference type="SMART" id="SM01017"/>
    </source>
</evidence>
<feature type="compositionally biased region" description="Basic and acidic residues" evidence="1">
    <location>
        <begin position="344"/>
        <end position="364"/>
    </location>
</feature>
<dbReference type="PANTHER" id="PTHR11188:SF17">
    <property type="entry name" value="FI21816P1"/>
    <property type="match status" value="1"/>
</dbReference>
<dbReference type="GO" id="GO:0031625">
    <property type="term" value="F:ubiquitin protein ligase binding"/>
    <property type="evidence" value="ECO:0007669"/>
    <property type="project" value="TreeGrafter"/>
</dbReference>
<name>A0AAD5VNY2_9AGAR</name>
<keyword evidence="4" id="KW-1185">Reference proteome</keyword>
<dbReference type="Pfam" id="PF00339">
    <property type="entry name" value="Arrestin_N"/>
    <property type="match status" value="1"/>
</dbReference>
<feature type="region of interest" description="Disordered" evidence="1">
    <location>
        <begin position="131"/>
        <end position="161"/>
    </location>
</feature>
<feature type="region of interest" description="Disordered" evidence="1">
    <location>
        <begin position="732"/>
        <end position="751"/>
    </location>
</feature>
<gene>
    <name evidence="3" type="ORF">NP233_g7559</name>
</gene>
<dbReference type="Proteomes" id="UP001213000">
    <property type="component" value="Unassembled WGS sequence"/>
</dbReference>
<dbReference type="AlphaFoldDB" id="A0AAD5VNY2"/>
<feature type="domain" description="Arrestin C-terminal-like" evidence="2">
    <location>
        <begin position="490"/>
        <end position="682"/>
    </location>
</feature>
<dbReference type="SUPFAM" id="SSF81296">
    <property type="entry name" value="E set domains"/>
    <property type="match status" value="1"/>
</dbReference>
<dbReference type="GO" id="GO:0030674">
    <property type="term" value="F:protein-macromolecule adaptor activity"/>
    <property type="evidence" value="ECO:0007669"/>
    <property type="project" value="TreeGrafter"/>
</dbReference>
<dbReference type="InterPro" id="IPR011021">
    <property type="entry name" value="Arrestin-like_N"/>
</dbReference>
<dbReference type="PANTHER" id="PTHR11188">
    <property type="entry name" value="ARRESTIN DOMAIN CONTAINING PROTEIN"/>
    <property type="match status" value="1"/>
</dbReference>
<dbReference type="InterPro" id="IPR050357">
    <property type="entry name" value="Arrestin_domain-protein"/>
</dbReference>
<protein>
    <recommendedName>
        <fullName evidence="2">Arrestin C-terminal-like domain-containing protein</fullName>
    </recommendedName>
</protein>
<evidence type="ECO:0000313" key="3">
    <source>
        <dbReference type="EMBL" id="KAJ3565551.1"/>
    </source>
</evidence>
<dbReference type="GO" id="GO:0005886">
    <property type="term" value="C:plasma membrane"/>
    <property type="evidence" value="ECO:0007669"/>
    <property type="project" value="TreeGrafter"/>
</dbReference>
<feature type="compositionally biased region" description="Basic and acidic residues" evidence="1">
    <location>
        <begin position="732"/>
        <end position="741"/>
    </location>
</feature>
<comment type="caution">
    <text evidence="3">The sequence shown here is derived from an EMBL/GenBank/DDBJ whole genome shotgun (WGS) entry which is preliminary data.</text>
</comment>
<organism evidence="3 4">
    <name type="scientific">Leucocoprinus birnbaumii</name>
    <dbReference type="NCBI Taxonomy" id="56174"/>
    <lineage>
        <taxon>Eukaryota</taxon>
        <taxon>Fungi</taxon>
        <taxon>Dikarya</taxon>
        <taxon>Basidiomycota</taxon>
        <taxon>Agaricomycotina</taxon>
        <taxon>Agaricomycetes</taxon>
        <taxon>Agaricomycetidae</taxon>
        <taxon>Agaricales</taxon>
        <taxon>Agaricineae</taxon>
        <taxon>Agaricaceae</taxon>
        <taxon>Leucocoprinus</taxon>
    </lineage>
</organism>
<dbReference type="InterPro" id="IPR014756">
    <property type="entry name" value="Ig_E-set"/>
</dbReference>
<feature type="region of interest" description="Disordered" evidence="1">
    <location>
        <begin position="336"/>
        <end position="387"/>
    </location>
</feature>
<feature type="compositionally biased region" description="Polar residues" evidence="1">
    <location>
        <begin position="194"/>
        <end position="223"/>
    </location>
</feature>
<proteinExistence type="predicted"/>
<feature type="region of interest" description="Disordered" evidence="1">
    <location>
        <begin position="239"/>
        <end position="321"/>
    </location>
</feature>
<dbReference type="InterPro" id="IPR011022">
    <property type="entry name" value="Arrestin_C-like"/>
</dbReference>
<dbReference type="EMBL" id="JANIEX010000561">
    <property type="protein sequence ID" value="KAJ3565551.1"/>
    <property type="molecule type" value="Genomic_DNA"/>
</dbReference>
<dbReference type="GO" id="GO:0070086">
    <property type="term" value="P:ubiquitin-dependent endocytosis"/>
    <property type="evidence" value="ECO:0007669"/>
    <property type="project" value="TreeGrafter"/>
</dbReference>
<feature type="region of interest" description="Disordered" evidence="1">
    <location>
        <begin position="184"/>
        <end position="226"/>
    </location>
</feature>
<dbReference type="Gene3D" id="2.60.40.640">
    <property type="match status" value="2"/>
</dbReference>
<accession>A0AAD5VNY2</accession>
<dbReference type="GO" id="GO:0005829">
    <property type="term" value="C:cytosol"/>
    <property type="evidence" value="ECO:0007669"/>
    <property type="project" value="TreeGrafter"/>
</dbReference>
<sequence length="812" mass="91193">MPQPSKDLTPKDKNSLAIRLTESAVFLRSDGSIRNNAHSEDRSSVLRGLLILNLAKPTKISGIEIELVGKTESAWPEGIGARRVEVSEEHRFFRASTTFFEAAKEHTRRATSLGPGIAAKDYDTHQDDWEERHNLRSRSRTHRDGVHSNRSSNEELPLGHSRQLRNASVDASHYHPYHISHHEERLPDVPPYSAQPNRLSPAISSPGDTPPALSSSNSLNQDPSPAHSLEEFRAALNRGRQTNGSPSHSPSIPTQSHNPSQHDFSISRHPSMDGVPEDDIPEDSVSVSEQPGYSRNVYRDSHTPRPRSPLPPSDYDRGRRNRFSLANVSQTLMDVVRSTSGRSKSRDDRGSVARGRSTDKKRNVEILSPFQGIEREGSTSGAKSSRDHHLFDKFGEMLRSDDKTQKDAGRDWKEFKKGVYTYPIYFQIPADSPPSMVCNYGAVMWRLRAHVHRPGAFRQKYTAERPVVVVSCPTEDDTEETENIIIERHWDHQLQYLIAVSGRSFHIGGRLPVTFTMLPLTKAKVYRVAVFLEERTDYYTDMRKIARSDPVNRFELLSIRNEGKNAPPILPLESDDPDAFRKSPLFAALSSQLESDIEASELASSFMGPGPWTFHLDLKLPSSCSMIKPTNKNKRANMIVNHLLKIVIRMERGDDKCMDSNGRKKMFDIVVQTPVHILSCRCNPEWASLPRYSESLHQVEHVIRSCPCRTPQDLHYPRADPYHPTTMYRPTLERTASRESTDSNVSAADDLPLDPVSMASLRRPQVDELIAANTLFESLVSGQQSEFGERPPAYEAASAPPVGLLVDPVTAS</sequence>
<reference evidence="3" key="1">
    <citation type="submission" date="2022-07" db="EMBL/GenBank/DDBJ databases">
        <title>Genome Sequence of Leucocoprinus birnbaumii.</title>
        <authorList>
            <person name="Buettner E."/>
        </authorList>
    </citation>
    <scope>NUCLEOTIDE SEQUENCE</scope>
    <source>
        <strain evidence="3">VT141</strain>
    </source>
</reference>
<feature type="compositionally biased region" description="Polar residues" evidence="1">
    <location>
        <begin position="239"/>
        <end position="264"/>
    </location>
</feature>
<evidence type="ECO:0000256" key="1">
    <source>
        <dbReference type="SAM" id="MobiDB-lite"/>
    </source>
</evidence>
<evidence type="ECO:0000313" key="4">
    <source>
        <dbReference type="Proteomes" id="UP001213000"/>
    </source>
</evidence>
<dbReference type="SMART" id="SM01017">
    <property type="entry name" value="Arrestin_C"/>
    <property type="match status" value="1"/>
</dbReference>
<dbReference type="InterPro" id="IPR014752">
    <property type="entry name" value="Arrestin-like_C"/>
</dbReference>